<dbReference type="RefSeq" id="WP_113690746.1">
    <property type="nucleotide sequence ID" value="NZ_CP015163.1"/>
</dbReference>
<evidence type="ECO:0000313" key="3">
    <source>
        <dbReference type="Proteomes" id="UP000250434"/>
    </source>
</evidence>
<dbReference type="InterPro" id="IPR041698">
    <property type="entry name" value="Methyltransf_25"/>
</dbReference>
<protein>
    <recommendedName>
        <fullName evidence="1">Methyltransferase domain-containing protein</fullName>
    </recommendedName>
</protein>
<proteinExistence type="predicted"/>
<dbReference type="Gene3D" id="3.40.50.150">
    <property type="entry name" value="Vaccinia Virus protein VP39"/>
    <property type="match status" value="1"/>
</dbReference>
<name>A0A344L0B6_9PSEU</name>
<reference evidence="2 3" key="1">
    <citation type="submission" date="2016-04" db="EMBL/GenBank/DDBJ databases">
        <title>Complete genome sequence and analysis of deep-sea sediment isolate, Amycolatopsis sp. WP1.</title>
        <authorList>
            <person name="Wang H."/>
            <person name="Chen S."/>
            <person name="Wu Q."/>
        </authorList>
    </citation>
    <scope>NUCLEOTIDE SEQUENCE [LARGE SCALE GENOMIC DNA]</scope>
    <source>
        <strain evidence="2 3">WP1</strain>
    </source>
</reference>
<dbReference type="KEGG" id="aab:A4R43_02245"/>
<dbReference type="AlphaFoldDB" id="A0A344L0B6"/>
<dbReference type="Proteomes" id="UP000250434">
    <property type="component" value="Chromosome"/>
</dbReference>
<feature type="domain" description="Methyltransferase" evidence="1">
    <location>
        <begin position="164"/>
        <end position="259"/>
    </location>
</feature>
<sequence>MTAATTHLPKEEARYCADTFNGAVAAAALSAAWDIGLLDELADREAVDVPEFTARTRTHPEAVRRILVALSSRRIVVVDAGPDLARRGPGFDEAFRTRGFFYWLTRGCGELFTDLTTLVRTDERADRQMRRDSRAISVACRSIARNFFDPPLRDLLDGIDYTTVADLGCGSGDRIIMLAERRPAIRAIGVDIAPGALAVAGEAVRDANLTDRITLLRDDVLNMSPRPEYADAELVTCFLMGHDFWPRDNCVKTLQKLRETFPNGRNLLLGDTCRSVGVEGPDLPMFTLGFETVHAIMDQYLPTLDEWYSVLDESGWRLADQRLIELPAFSFIFHLTPA</sequence>
<evidence type="ECO:0000313" key="2">
    <source>
        <dbReference type="EMBL" id="AXB41490.1"/>
    </source>
</evidence>
<dbReference type="InterPro" id="IPR036388">
    <property type="entry name" value="WH-like_DNA-bd_sf"/>
</dbReference>
<evidence type="ECO:0000259" key="1">
    <source>
        <dbReference type="Pfam" id="PF13649"/>
    </source>
</evidence>
<dbReference type="OrthoDB" id="3205990at2"/>
<dbReference type="InterPro" id="IPR036390">
    <property type="entry name" value="WH_DNA-bd_sf"/>
</dbReference>
<dbReference type="CDD" id="cd02440">
    <property type="entry name" value="AdoMet_MTases"/>
    <property type="match status" value="1"/>
</dbReference>
<dbReference type="SUPFAM" id="SSF46785">
    <property type="entry name" value="Winged helix' DNA-binding domain"/>
    <property type="match status" value="1"/>
</dbReference>
<organism evidence="2 3">
    <name type="scientific">Amycolatopsis albispora</name>
    <dbReference type="NCBI Taxonomy" id="1804986"/>
    <lineage>
        <taxon>Bacteria</taxon>
        <taxon>Bacillati</taxon>
        <taxon>Actinomycetota</taxon>
        <taxon>Actinomycetes</taxon>
        <taxon>Pseudonocardiales</taxon>
        <taxon>Pseudonocardiaceae</taxon>
        <taxon>Amycolatopsis</taxon>
    </lineage>
</organism>
<gene>
    <name evidence="2" type="ORF">A4R43_02245</name>
</gene>
<dbReference type="Pfam" id="PF13649">
    <property type="entry name" value="Methyltransf_25"/>
    <property type="match status" value="1"/>
</dbReference>
<dbReference type="Gene3D" id="1.10.10.10">
    <property type="entry name" value="Winged helix-like DNA-binding domain superfamily/Winged helix DNA-binding domain"/>
    <property type="match status" value="1"/>
</dbReference>
<keyword evidence="3" id="KW-1185">Reference proteome</keyword>
<dbReference type="SUPFAM" id="SSF53335">
    <property type="entry name" value="S-adenosyl-L-methionine-dependent methyltransferases"/>
    <property type="match status" value="1"/>
</dbReference>
<dbReference type="InterPro" id="IPR029063">
    <property type="entry name" value="SAM-dependent_MTases_sf"/>
</dbReference>
<dbReference type="EMBL" id="CP015163">
    <property type="protein sequence ID" value="AXB41490.1"/>
    <property type="molecule type" value="Genomic_DNA"/>
</dbReference>
<accession>A0A344L0B6</accession>